<dbReference type="Gene3D" id="1.10.287.1260">
    <property type="match status" value="1"/>
</dbReference>
<organism evidence="11 12">
    <name type="scientific">candidate division WOR-3 bacterium 4484_100</name>
    <dbReference type="NCBI Taxonomy" id="1936077"/>
    <lineage>
        <taxon>Bacteria</taxon>
        <taxon>Bacteria division WOR-3</taxon>
    </lineage>
</organism>
<name>A0A1V4QES4_UNCW3</name>
<evidence type="ECO:0000256" key="3">
    <source>
        <dbReference type="ARBA" id="ARBA00022475"/>
    </source>
</evidence>
<sequence>MNITIQHTINAFAFIIGGLVIGLVVQNIILTRLRKIALRTKWEGDEVIIDSLRGAIVFWFLLAGIYGAVMHLPLSPNLSTIIIKILVVIIILSVTFFFIRLTTGFLRLYSQKTAALPSASLLINLTKGVILVLGGLIILQSLGISITPLITALGVGGLAVALALQDTLSNLFAGFHIIVSKMVLPGDYIKLATGEEGYVTDVSWRNTTIRALPNNIVVVPNSKLASSILTNFHQPVNEMSVLVQVGVSYDSDLEKVEKVTIEVAKKVLKEVPGGIPDFEPFIRYHTFGDFSINFSVILRVKEFVDQYLIKHEFIKRLHKRYQAEGIEIPFPIHTIYMKK</sequence>
<feature type="transmembrane region" description="Helical" evidence="7">
    <location>
        <begin position="51"/>
        <end position="69"/>
    </location>
</feature>
<evidence type="ECO:0000256" key="6">
    <source>
        <dbReference type="ARBA" id="ARBA00023136"/>
    </source>
</evidence>
<evidence type="ECO:0000313" key="11">
    <source>
        <dbReference type="EMBL" id="OPX17834.1"/>
    </source>
</evidence>
<keyword evidence="6 7" id="KW-0472">Membrane</keyword>
<feature type="domain" description="Mechanosensitive ion channel transmembrane helices 2/3" evidence="10">
    <location>
        <begin position="125"/>
        <end position="165"/>
    </location>
</feature>
<dbReference type="InterPro" id="IPR006685">
    <property type="entry name" value="MscS_channel_2nd"/>
</dbReference>
<keyword evidence="3" id="KW-1003">Cell membrane</keyword>
<dbReference type="InterPro" id="IPR011066">
    <property type="entry name" value="MscS_channel_C_sf"/>
</dbReference>
<evidence type="ECO:0000256" key="1">
    <source>
        <dbReference type="ARBA" id="ARBA00004651"/>
    </source>
</evidence>
<reference evidence="12" key="1">
    <citation type="submission" date="2017-01" db="EMBL/GenBank/DDBJ databases">
        <title>Novel pathways for hydrocarbon cycling and metabolic interdependencies in hydrothermal sediment communities.</title>
        <authorList>
            <person name="Dombrowski N."/>
            <person name="Seitz K."/>
            <person name="Teske A."/>
            <person name="Baker B."/>
        </authorList>
    </citation>
    <scope>NUCLEOTIDE SEQUENCE [LARGE SCALE GENOMIC DNA]</scope>
</reference>
<feature type="domain" description="Mechanosensitive ion channel MscS" evidence="8">
    <location>
        <begin position="166"/>
        <end position="233"/>
    </location>
</feature>
<dbReference type="InterPro" id="IPR049278">
    <property type="entry name" value="MS_channel_C"/>
</dbReference>
<dbReference type="Proteomes" id="UP000191663">
    <property type="component" value="Unassembled WGS sequence"/>
</dbReference>
<dbReference type="GO" id="GO:0005886">
    <property type="term" value="C:plasma membrane"/>
    <property type="evidence" value="ECO:0007669"/>
    <property type="project" value="UniProtKB-SubCell"/>
</dbReference>
<evidence type="ECO:0000256" key="2">
    <source>
        <dbReference type="ARBA" id="ARBA00008017"/>
    </source>
</evidence>
<evidence type="ECO:0000259" key="10">
    <source>
        <dbReference type="Pfam" id="PF21088"/>
    </source>
</evidence>
<dbReference type="InterPro" id="IPR023408">
    <property type="entry name" value="MscS_beta-dom_sf"/>
</dbReference>
<comment type="caution">
    <text evidence="11">The sequence shown here is derived from an EMBL/GenBank/DDBJ whole genome shotgun (WGS) entry which is preliminary data.</text>
</comment>
<keyword evidence="5 7" id="KW-1133">Transmembrane helix</keyword>
<dbReference type="Pfam" id="PF00924">
    <property type="entry name" value="MS_channel_2nd"/>
    <property type="match status" value="1"/>
</dbReference>
<dbReference type="SUPFAM" id="SSF82861">
    <property type="entry name" value="Mechanosensitive channel protein MscS (YggB), transmembrane region"/>
    <property type="match status" value="1"/>
</dbReference>
<keyword evidence="4 7" id="KW-0812">Transmembrane</keyword>
<dbReference type="SUPFAM" id="SSF50182">
    <property type="entry name" value="Sm-like ribonucleoproteins"/>
    <property type="match status" value="1"/>
</dbReference>
<dbReference type="PANTHER" id="PTHR30566">
    <property type="entry name" value="YNAI-RELATED MECHANOSENSITIVE ION CHANNEL"/>
    <property type="match status" value="1"/>
</dbReference>
<feature type="domain" description="Mechanosensitive ion channel MscS C-terminal" evidence="9">
    <location>
        <begin position="242"/>
        <end position="328"/>
    </location>
</feature>
<comment type="similarity">
    <text evidence="2">Belongs to the MscS (TC 1.A.23) family.</text>
</comment>
<feature type="transmembrane region" description="Helical" evidence="7">
    <location>
        <begin position="81"/>
        <end position="102"/>
    </location>
</feature>
<dbReference type="Gene3D" id="2.30.30.60">
    <property type="match status" value="1"/>
</dbReference>
<proteinExistence type="inferred from homology"/>
<evidence type="ECO:0000313" key="12">
    <source>
        <dbReference type="Proteomes" id="UP000191663"/>
    </source>
</evidence>
<gene>
    <name evidence="11" type="ORF">BXT86_04380</name>
</gene>
<evidence type="ECO:0000259" key="8">
    <source>
        <dbReference type="Pfam" id="PF00924"/>
    </source>
</evidence>
<dbReference type="InterPro" id="IPR049142">
    <property type="entry name" value="MS_channel_1st"/>
</dbReference>
<dbReference type="Pfam" id="PF21088">
    <property type="entry name" value="MS_channel_1st"/>
    <property type="match status" value="1"/>
</dbReference>
<evidence type="ECO:0000256" key="7">
    <source>
        <dbReference type="SAM" id="Phobius"/>
    </source>
</evidence>
<comment type="subcellular location">
    <subcellularLocation>
        <location evidence="1">Cell membrane</location>
        <topology evidence="1">Multi-pass membrane protein</topology>
    </subcellularLocation>
</comment>
<evidence type="ECO:0000256" key="5">
    <source>
        <dbReference type="ARBA" id="ARBA00022989"/>
    </source>
</evidence>
<dbReference type="EMBL" id="MUKB01000072">
    <property type="protein sequence ID" value="OPX17834.1"/>
    <property type="molecule type" value="Genomic_DNA"/>
</dbReference>
<dbReference type="SUPFAM" id="SSF82689">
    <property type="entry name" value="Mechanosensitive channel protein MscS (YggB), C-terminal domain"/>
    <property type="match status" value="1"/>
</dbReference>
<feature type="transmembrane region" description="Helical" evidence="7">
    <location>
        <begin position="12"/>
        <end position="30"/>
    </location>
</feature>
<protein>
    <submittedName>
        <fullName evidence="11">Mechanosensitive ion channel protein MscS</fullName>
    </submittedName>
</protein>
<evidence type="ECO:0000259" key="9">
    <source>
        <dbReference type="Pfam" id="PF21082"/>
    </source>
</evidence>
<feature type="transmembrane region" description="Helical" evidence="7">
    <location>
        <begin position="114"/>
        <end position="138"/>
    </location>
</feature>
<dbReference type="GO" id="GO:0055085">
    <property type="term" value="P:transmembrane transport"/>
    <property type="evidence" value="ECO:0007669"/>
    <property type="project" value="InterPro"/>
</dbReference>
<dbReference type="InterPro" id="IPR010920">
    <property type="entry name" value="LSM_dom_sf"/>
</dbReference>
<evidence type="ECO:0000256" key="4">
    <source>
        <dbReference type="ARBA" id="ARBA00022692"/>
    </source>
</evidence>
<dbReference type="Gene3D" id="3.30.70.100">
    <property type="match status" value="1"/>
</dbReference>
<dbReference type="InterPro" id="IPR011014">
    <property type="entry name" value="MscS_channel_TM-2"/>
</dbReference>
<dbReference type="Pfam" id="PF21082">
    <property type="entry name" value="MS_channel_3rd"/>
    <property type="match status" value="1"/>
</dbReference>
<dbReference type="AlphaFoldDB" id="A0A1V4QES4"/>
<dbReference type="PANTHER" id="PTHR30566:SF25">
    <property type="entry name" value="INNER MEMBRANE PROTEIN"/>
    <property type="match status" value="1"/>
</dbReference>
<accession>A0A1V4QES4</accession>
<feature type="transmembrane region" description="Helical" evidence="7">
    <location>
        <begin position="144"/>
        <end position="164"/>
    </location>
</feature>